<dbReference type="RefSeq" id="XP_046592091.1">
    <property type="nucleotide sequence ID" value="XM_046736135.1"/>
</dbReference>
<dbReference type="SMART" id="SM00054">
    <property type="entry name" value="EFh"/>
    <property type="match status" value="2"/>
</dbReference>
<keyword evidence="1" id="KW-0106">Calcium</keyword>
<dbReference type="PROSITE" id="PS00018">
    <property type="entry name" value="EF_HAND_1"/>
    <property type="match status" value="1"/>
</dbReference>
<organism evidence="3 4">
    <name type="scientific">Neodiprion lecontei</name>
    <name type="common">Redheaded pine sawfly</name>
    <dbReference type="NCBI Taxonomy" id="441921"/>
    <lineage>
        <taxon>Eukaryota</taxon>
        <taxon>Metazoa</taxon>
        <taxon>Ecdysozoa</taxon>
        <taxon>Arthropoda</taxon>
        <taxon>Hexapoda</taxon>
        <taxon>Insecta</taxon>
        <taxon>Pterygota</taxon>
        <taxon>Neoptera</taxon>
        <taxon>Endopterygota</taxon>
        <taxon>Hymenoptera</taxon>
        <taxon>Tenthredinoidea</taxon>
        <taxon>Diprionidae</taxon>
        <taxon>Diprioninae</taxon>
        <taxon>Neodiprion</taxon>
    </lineage>
</organism>
<evidence type="ECO:0000256" key="1">
    <source>
        <dbReference type="ARBA" id="ARBA00022837"/>
    </source>
</evidence>
<reference evidence="4" key="1">
    <citation type="submission" date="2025-08" db="UniProtKB">
        <authorList>
            <consortium name="RefSeq"/>
        </authorList>
    </citation>
    <scope>IDENTIFICATION</scope>
    <source>
        <tissue evidence="4">Thorax and Abdomen</tissue>
    </source>
</reference>
<dbReference type="CDD" id="cd00051">
    <property type="entry name" value="EFh"/>
    <property type="match status" value="1"/>
</dbReference>
<evidence type="ECO:0000313" key="4">
    <source>
        <dbReference type="RefSeq" id="XP_046592091.1"/>
    </source>
</evidence>
<sequence>MNPTNAASKKIRQLSEDEKIHIKEAFDLLDTDKDGFIDYYEMKAATRALGLEAKKAQILSIMRTYDPPHGNKIGYEDFYYIIDEAEFMEIMTKSENWA</sequence>
<dbReference type="InterPro" id="IPR018247">
    <property type="entry name" value="EF_Hand_1_Ca_BS"/>
</dbReference>
<evidence type="ECO:0000259" key="2">
    <source>
        <dbReference type="PROSITE" id="PS50222"/>
    </source>
</evidence>
<proteinExistence type="predicted"/>
<protein>
    <submittedName>
        <fullName evidence="4">Centrin-3-like</fullName>
    </submittedName>
</protein>
<dbReference type="PROSITE" id="PS50222">
    <property type="entry name" value="EF_HAND_2"/>
    <property type="match status" value="1"/>
</dbReference>
<accession>A0ABM3FVQ4</accession>
<dbReference type="SUPFAM" id="SSF47473">
    <property type="entry name" value="EF-hand"/>
    <property type="match status" value="1"/>
</dbReference>
<dbReference type="Proteomes" id="UP000829291">
    <property type="component" value="Chromosome 4"/>
</dbReference>
<evidence type="ECO:0000313" key="3">
    <source>
        <dbReference type="Proteomes" id="UP000829291"/>
    </source>
</evidence>
<name>A0ABM3FVQ4_NEOLC</name>
<keyword evidence="3" id="KW-1185">Reference proteome</keyword>
<dbReference type="InterPro" id="IPR002048">
    <property type="entry name" value="EF_hand_dom"/>
</dbReference>
<gene>
    <name evidence="4" type="primary">LOC107224034</name>
</gene>
<dbReference type="InterPro" id="IPR011992">
    <property type="entry name" value="EF-hand-dom_pair"/>
</dbReference>
<feature type="domain" description="EF-hand" evidence="2">
    <location>
        <begin position="17"/>
        <end position="52"/>
    </location>
</feature>
<dbReference type="GeneID" id="107224034"/>
<dbReference type="Gene3D" id="1.10.238.10">
    <property type="entry name" value="EF-hand"/>
    <property type="match status" value="1"/>
</dbReference>
<dbReference type="Pfam" id="PF13499">
    <property type="entry name" value="EF-hand_7"/>
    <property type="match status" value="1"/>
</dbReference>